<keyword evidence="6" id="KW-1185">Reference proteome</keyword>
<sequence length="251" mass="26227">MSNHNGQDPNFSQQWGGQPPQGGPYPPVPPGPAPRKRSWFARHKILTGLLALVAFIVVVSVASQGGKSSGDAAASDTATAQGAGAQSTTTEPTDSAAPESEPTTTSAPKDQGKDEGKGKPGVGTAVKSGDLQFTVTKVVRDQASVGQDFLAQKAQGRFTLVYVTVRNVGKESQTLLDSDQKIKDADSKTYSPDTTAQIALNPDNNLFLEQINPGNAVDGVLVYDMPASVRATAIDFKGGGLFDDAETVQLR</sequence>
<accession>A0A849ADA7</accession>
<feature type="compositionally biased region" description="Pro residues" evidence="2">
    <location>
        <begin position="21"/>
        <end position="33"/>
    </location>
</feature>
<dbReference type="Pfam" id="PF11611">
    <property type="entry name" value="DUF4352"/>
    <property type="match status" value="1"/>
</dbReference>
<comment type="caution">
    <text evidence="5">The sequence shown here is derived from an EMBL/GenBank/DDBJ whole genome shotgun (WGS) entry which is preliminary data.</text>
</comment>
<dbReference type="Gene3D" id="2.60.40.1240">
    <property type="match status" value="1"/>
</dbReference>
<evidence type="ECO:0000256" key="2">
    <source>
        <dbReference type="SAM" id="MobiDB-lite"/>
    </source>
</evidence>
<protein>
    <submittedName>
        <fullName evidence="5">DUF4352 domain-containing protein</fullName>
    </submittedName>
</protein>
<feature type="region of interest" description="Disordered" evidence="2">
    <location>
        <begin position="1"/>
        <end position="36"/>
    </location>
</feature>
<dbReference type="InterPro" id="IPR029050">
    <property type="entry name" value="Immunoprotect_excell_Ig-like"/>
</dbReference>
<feature type="transmembrane region" description="Helical" evidence="3">
    <location>
        <begin position="45"/>
        <end position="63"/>
    </location>
</feature>
<evidence type="ECO:0000256" key="3">
    <source>
        <dbReference type="SAM" id="Phobius"/>
    </source>
</evidence>
<evidence type="ECO:0000256" key="1">
    <source>
        <dbReference type="ARBA" id="ARBA00022729"/>
    </source>
</evidence>
<feature type="compositionally biased region" description="Polar residues" evidence="2">
    <location>
        <begin position="1"/>
        <end position="12"/>
    </location>
</feature>
<dbReference type="AlphaFoldDB" id="A0A849ADA7"/>
<organism evidence="5 6">
    <name type="scientific">Flexivirga aerilata</name>
    <dbReference type="NCBI Taxonomy" id="1656889"/>
    <lineage>
        <taxon>Bacteria</taxon>
        <taxon>Bacillati</taxon>
        <taxon>Actinomycetota</taxon>
        <taxon>Actinomycetes</taxon>
        <taxon>Micrococcales</taxon>
        <taxon>Dermacoccaceae</taxon>
        <taxon>Flexivirga</taxon>
    </lineage>
</organism>
<keyword evidence="3" id="KW-0812">Transmembrane</keyword>
<dbReference type="RefSeq" id="WP_171153075.1">
    <property type="nucleotide sequence ID" value="NZ_JABENB010000001.1"/>
</dbReference>
<keyword evidence="3" id="KW-1133">Transmembrane helix</keyword>
<evidence type="ECO:0000259" key="4">
    <source>
        <dbReference type="Pfam" id="PF11611"/>
    </source>
</evidence>
<dbReference type="Proteomes" id="UP000557772">
    <property type="component" value="Unassembled WGS sequence"/>
</dbReference>
<feature type="region of interest" description="Disordered" evidence="2">
    <location>
        <begin position="66"/>
        <end position="126"/>
    </location>
</feature>
<keyword evidence="1" id="KW-0732">Signal</keyword>
<dbReference type="EMBL" id="JABENB010000001">
    <property type="protein sequence ID" value="NNG38854.1"/>
    <property type="molecule type" value="Genomic_DNA"/>
</dbReference>
<name>A0A849ADA7_9MICO</name>
<feature type="compositionally biased region" description="Low complexity" evidence="2">
    <location>
        <begin position="66"/>
        <end position="90"/>
    </location>
</feature>
<dbReference type="InterPro" id="IPR029051">
    <property type="entry name" value="DUF4352"/>
</dbReference>
<evidence type="ECO:0000313" key="5">
    <source>
        <dbReference type="EMBL" id="NNG38854.1"/>
    </source>
</evidence>
<proteinExistence type="predicted"/>
<reference evidence="5 6" key="1">
    <citation type="submission" date="2020-05" db="EMBL/GenBank/DDBJ databases">
        <title>Flexivirga sp. ID2601S isolated from air conditioner.</title>
        <authorList>
            <person name="Kim D.H."/>
        </authorList>
    </citation>
    <scope>NUCLEOTIDE SEQUENCE [LARGE SCALE GENOMIC DNA]</scope>
    <source>
        <strain evidence="5 6">ID2601S</strain>
    </source>
</reference>
<evidence type="ECO:0000313" key="6">
    <source>
        <dbReference type="Proteomes" id="UP000557772"/>
    </source>
</evidence>
<gene>
    <name evidence="5" type="ORF">HJ588_06135</name>
</gene>
<keyword evidence="3" id="KW-0472">Membrane</keyword>
<feature type="domain" description="DUF4352" evidence="4">
    <location>
        <begin position="121"/>
        <end position="237"/>
    </location>
</feature>